<keyword evidence="4" id="KW-1185">Reference proteome</keyword>
<gene>
    <name evidence="3" type="ordered locus">Bcep18194_C6746</name>
</gene>
<dbReference type="EMBL" id="CP000150">
    <property type="protein sequence ID" value="ABB05795.1"/>
    <property type="molecule type" value="Genomic_DNA"/>
</dbReference>
<dbReference type="InterPro" id="IPR002155">
    <property type="entry name" value="Thiolase"/>
</dbReference>
<evidence type="ECO:0000313" key="3">
    <source>
        <dbReference type="EMBL" id="ABB05795.1"/>
    </source>
</evidence>
<dbReference type="Pfam" id="PF22691">
    <property type="entry name" value="Thiolase_C_1"/>
    <property type="match status" value="1"/>
</dbReference>
<dbReference type="HOGENOM" id="CLU_035425_4_0_4"/>
<dbReference type="SUPFAM" id="SSF53901">
    <property type="entry name" value="Thiolase-like"/>
    <property type="match status" value="2"/>
</dbReference>
<evidence type="ECO:0000259" key="1">
    <source>
        <dbReference type="Pfam" id="PF00108"/>
    </source>
</evidence>
<proteinExistence type="predicted"/>
<dbReference type="GO" id="GO:0003988">
    <property type="term" value="F:acetyl-CoA C-acyltransferase activity"/>
    <property type="evidence" value="ECO:0007669"/>
    <property type="project" value="UniProtKB-ARBA"/>
</dbReference>
<sequence length="383" mass="40030">MVKTLSELRPVYVVGVGWHRYQEPTGTPYVQLGLTAVRQALQDARAQWAAVDTSYVGTGRLGIASGRPMLSHLGSNEGSIVHIENASASGSAAFRHACIEVAAGLADIGLAVGVDKIDGPTQIALTKTGISDLARDAIAPFTHYALLTDAYMARYGVGIDEIARVAVKNHRNGASNSNAHRQKVRSLDDVLNARAVSGQLTTLQCCPVGEGAAAVVVASEEGIRRHGLDAARAIRVASSAAISETVYPAGVDFDAELTRRVGSCAMQQAQVHPVDLDVLELHDAFAIEELQYIEALGLCNPGDAARKLKAGAYDIGGEMAVSPSGGLIAMGHPLGPTGIGQIGEITMQLRGEAGARQHRGAKTGLAHMVGLGAVAYAHVLRRD</sequence>
<dbReference type="InterPro" id="IPR055140">
    <property type="entry name" value="Thiolase_C_2"/>
</dbReference>
<dbReference type="KEGG" id="bur:Bcep18194_C6746"/>
<dbReference type="Proteomes" id="UP000002705">
    <property type="component" value="Chromosome 3"/>
</dbReference>
<dbReference type="PATRIC" id="fig|482957.22.peg.7267"/>
<dbReference type="PANTHER" id="PTHR42870">
    <property type="entry name" value="ACETYL-COA C-ACETYLTRANSFERASE"/>
    <property type="match status" value="1"/>
</dbReference>
<name>Q39P21_BURL3</name>
<dbReference type="CDD" id="cd00829">
    <property type="entry name" value="SCP-x_thiolase"/>
    <property type="match status" value="1"/>
</dbReference>
<dbReference type="GeneID" id="45092167"/>
<dbReference type="PIRSF" id="PIRSF000429">
    <property type="entry name" value="Ac-CoA_Ac_transf"/>
    <property type="match status" value="1"/>
</dbReference>
<protein>
    <submittedName>
        <fullName evidence="3">Thiolase</fullName>
    </submittedName>
</protein>
<evidence type="ECO:0000313" key="4">
    <source>
        <dbReference type="Proteomes" id="UP000002705"/>
    </source>
</evidence>
<dbReference type="InterPro" id="IPR020616">
    <property type="entry name" value="Thiolase_N"/>
</dbReference>
<organism evidence="3 4">
    <name type="scientific">Burkholderia lata (strain ATCC 17760 / DSM 23089 / LMG 22485 / NCIMB 9086 / R18194 / 383)</name>
    <dbReference type="NCBI Taxonomy" id="482957"/>
    <lineage>
        <taxon>Bacteria</taxon>
        <taxon>Pseudomonadati</taxon>
        <taxon>Pseudomonadota</taxon>
        <taxon>Betaproteobacteria</taxon>
        <taxon>Burkholderiales</taxon>
        <taxon>Burkholderiaceae</taxon>
        <taxon>Burkholderia</taxon>
        <taxon>Burkholderia cepacia complex</taxon>
    </lineage>
</organism>
<dbReference type="AlphaFoldDB" id="Q39P21"/>
<dbReference type="RefSeq" id="WP_011349439.1">
    <property type="nucleotide sequence ID" value="NC_007509.1"/>
</dbReference>
<evidence type="ECO:0000259" key="2">
    <source>
        <dbReference type="Pfam" id="PF22691"/>
    </source>
</evidence>
<feature type="domain" description="Thiolase C-terminal" evidence="2">
    <location>
        <begin position="255"/>
        <end position="372"/>
    </location>
</feature>
<dbReference type="InterPro" id="IPR016039">
    <property type="entry name" value="Thiolase-like"/>
</dbReference>
<dbReference type="Pfam" id="PF00108">
    <property type="entry name" value="Thiolase_N"/>
    <property type="match status" value="1"/>
</dbReference>
<accession>Q39P21</accession>
<dbReference type="PANTHER" id="PTHR42870:SF1">
    <property type="entry name" value="NON-SPECIFIC LIPID-TRANSFER PROTEIN-LIKE 2"/>
    <property type="match status" value="1"/>
</dbReference>
<reference evidence="3" key="1">
    <citation type="submission" date="2009-01" db="EMBL/GenBank/DDBJ databases">
        <title>Complete sequence of chromosome 3 of Burkholderia sp. 383.</title>
        <authorList>
            <consortium name="US DOE Joint Genome Institute"/>
            <person name="Copeland A."/>
            <person name="Lucas S."/>
            <person name="Lapidus A."/>
            <person name="Barry K."/>
            <person name="Detter J.C."/>
            <person name="Glavina T."/>
            <person name="Hammon N."/>
            <person name="Israni S."/>
            <person name="Pitluck S."/>
            <person name="Chain P."/>
            <person name="Malfatti S."/>
            <person name="Shin M."/>
            <person name="Vergez L."/>
            <person name="Schmutz J."/>
            <person name="Larimer F."/>
            <person name="Land M."/>
            <person name="Kyrpides N."/>
            <person name="Lykidis A."/>
            <person name="Richardson P."/>
        </authorList>
    </citation>
    <scope>NUCLEOTIDE SEQUENCE</scope>
    <source>
        <strain evidence="3">383</strain>
    </source>
</reference>
<feature type="domain" description="Thiolase N-terminal" evidence="1">
    <location>
        <begin position="27"/>
        <end position="221"/>
    </location>
</feature>
<dbReference type="Gene3D" id="3.40.47.10">
    <property type="match status" value="1"/>
</dbReference>